<evidence type="ECO:0008006" key="3">
    <source>
        <dbReference type="Google" id="ProtNLM"/>
    </source>
</evidence>
<name>A0A1R1XFW0_9FUNG</name>
<evidence type="ECO:0000313" key="2">
    <source>
        <dbReference type="Proteomes" id="UP000187429"/>
    </source>
</evidence>
<keyword evidence="2" id="KW-1185">Reference proteome</keyword>
<reference evidence="2" key="1">
    <citation type="submission" date="2017-01" db="EMBL/GenBank/DDBJ databases">
        <authorList>
            <person name="Wang Y."/>
            <person name="White M."/>
            <person name="Kvist S."/>
            <person name="Moncalvo J.-M."/>
        </authorList>
    </citation>
    <scope>NUCLEOTIDE SEQUENCE [LARGE SCALE GENOMIC DNA]</scope>
    <source>
        <strain evidence="2">ID-206-W2</strain>
    </source>
</reference>
<proteinExistence type="predicted"/>
<protein>
    <recommendedName>
        <fullName evidence="3">Retrotransposon gag domain-containing protein</fullName>
    </recommendedName>
</protein>
<comment type="caution">
    <text evidence="1">The sequence shown here is derived from an EMBL/GenBank/DDBJ whole genome shotgun (WGS) entry which is preliminary data.</text>
</comment>
<dbReference type="OrthoDB" id="5707631at2759"/>
<dbReference type="EMBL" id="LSSM01005043">
    <property type="protein sequence ID" value="OMJ13527.1"/>
    <property type="molecule type" value="Genomic_DNA"/>
</dbReference>
<evidence type="ECO:0000313" key="1">
    <source>
        <dbReference type="EMBL" id="OMJ13527.1"/>
    </source>
</evidence>
<gene>
    <name evidence="1" type="ORF">AYI69_g8973</name>
</gene>
<organism evidence="1 2">
    <name type="scientific">Smittium culicis</name>
    <dbReference type="NCBI Taxonomy" id="133412"/>
    <lineage>
        <taxon>Eukaryota</taxon>
        <taxon>Fungi</taxon>
        <taxon>Fungi incertae sedis</taxon>
        <taxon>Zoopagomycota</taxon>
        <taxon>Kickxellomycotina</taxon>
        <taxon>Harpellomycetes</taxon>
        <taxon>Harpellales</taxon>
        <taxon>Legeriomycetaceae</taxon>
        <taxon>Smittium</taxon>
    </lineage>
</organism>
<dbReference type="AlphaFoldDB" id="A0A1R1XFW0"/>
<dbReference type="Proteomes" id="UP000187429">
    <property type="component" value="Unassembled WGS sequence"/>
</dbReference>
<accession>A0A1R1XFW0</accession>
<sequence>MSTQNLELLSNPGLHALEPQYFSGIEDEDAERWLKLYECFRITNNWTDSEEIEYLNLFFGAKGLNVAEAKTWESAILIIAKEEKLEREINSIPSSIKQSRNFVKDQDLLEVLLRKFDELSVNLLNKEIKMAHPSSEVNTKNDWYQIRSYDRRTICKRNGHRSD</sequence>